<proteinExistence type="predicted"/>
<evidence type="ECO:0000313" key="2">
    <source>
        <dbReference type="EMBL" id="AEV69462.1"/>
    </source>
</evidence>
<dbReference type="HOGENOM" id="CLU_558624_0_0_9"/>
<dbReference type="PROSITE" id="PS51257">
    <property type="entry name" value="PROKAR_LIPOPROTEIN"/>
    <property type="match status" value="1"/>
</dbReference>
<evidence type="ECO:0008006" key="4">
    <source>
        <dbReference type="Google" id="ProtNLM"/>
    </source>
</evidence>
<name>G8LTG7_ACECE</name>
<dbReference type="KEGG" id="ccl:Clocl_2915"/>
<reference evidence="3" key="1">
    <citation type="submission" date="2011-12" db="EMBL/GenBank/DDBJ databases">
        <title>Complete sequence of Clostridium clariflavum DSM 19732.</title>
        <authorList>
            <consortium name="US DOE Joint Genome Institute"/>
            <person name="Lucas S."/>
            <person name="Han J."/>
            <person name="Lapidus A."/>
            <person name="Cheng J.-F."/>
            <person name="Goodwin L."/>
            <person name="Pitluck S."/>
            <person name="Peters L."/>
            <person name="Teshima H."/>
            <person name="Detter J.C."/>
            <person name="Han C."/>
            <person name="Tapia R."/>
            <person name="Land M."/>
            <person name="Hauser L."/>
            <person name="Kyrpides N."/>
            <person name="Ivanova N."/>
            <person name="Pagani I."/>
            <person name="Kitzmiller T."/>
            <person name="Lynd L."/>
            <person name="Izquierdo J."/>
            <person name="Woyke T."/>
        </authorList>
    </citation>
    <scope>NUCLEOTIDE SEQUENCE [LARGE SCALE GENOMIC DNA]</scope>
    <source>
        <strain evidence="3">DSM 19732 / NBRC 101661 / EBR45</strain>
    </source>
</reference>
<feature type="chain" id="PRO_5039328411" description="Lipoprotein" evidence="1">
    <location>
        <begin position="23"/>
        <end position="488"/>
    </location>
</feature>
<evidence type="ECO:0000256" key="1">
    <source>
        <dbReference type="SAM" id="SignalP"/>
    </source>
</evidence>
<keyword evidence="3" id="KW-1185">Reference proteome</keyword>
<dbReference type="AlphaFoldDB" id="G8LTG7"/>
<dbReference type="Proteomes" id="UP000005435">
    <property type="component" value="Chromosome"/>
</dbReference>
<organism evidence="2 3">
    <name type="scientific">Acetivibrio clariflavus (strain DSM 19732 / NBRC 101661 / EBR45)</name>
    <name type="common">Clostridium clariflavum</name>
    <dbReference type="NCBI Taxonomy" id="720554"/>
    <lineage>
        <taxon>Bacteria</taxon>
        <taxon>Bacillati</taxon>
        <taxon>Bacillota</taxon>
        <taxon>Clostridia</taxon>
        <taxon>Eubacteriales</taxon>
        <taxon>Oscillospiraceae</taxon>
        <taxon>Acetivibrio</taxon>
    </lineage>
</organism>
<sequence length="488" mass="55842" precursor="true">MRKALAMVLVFGLLFAFGCNKANIPNADENSNRENIQAENSSSVNNPFFNPNVEQLNYKGKFIFDDIVEKDVKLNINEVAKLEDGIVYELRIDGIMEVPEERLSLGYFYVQKDKIYKIEPTEGNLRKIKDNGQLPEDSVIVCQDGEINDELGEERGLHRYLEVKGDVRKYHSYNDLVESGYFETIIWEKEKGMISYRSGFGAGRDLVELDLGKYNKQESEEQSNINISENSENFYGIWEFIEPVTVHGFTPEESLKYLSKQFIYMPLFCRCGPKGLNNPKYLIEKLGRESFGDDLRQYLDKNNIDVDFANKIVIFRDDEKQEKWEAFGGEFYIVGDKIIVVIDGKLYGMKKVFEGEVENYLVDEDTVHVGQKIGSLTVKSIEKNSEMIGDITFSGEITVKGVYEWDYTGDGYGCVITLDEESRKIIPVFENFADEKTILINNTEIAHKLLPKESGEAEIVIDNYSIGYRQIMTSADLVRVVSLKNAKE</sequence>
<dbReference type="RefSeq" id="WP_014256011.1">
    <property type="nucleotide sequence ID" value="NC_016627.1"/>
</dbReference>
<dbReference type="EMBL" id="CP003065">
    <property type="protein sequence ID" value="AEV69462.1"/>
    <property type="molecule type" value="Genomic_DNA"/>
</dbReference>
<evidence type="ECO:0000313" key="3">
    <source>
        <dbReference type="Proteomes" id="UP000005435"/>
    </source>
</evidence>
<reference evidence="2 3" key="2">
    <citation type="journal article" date="2012" name="Stand. Genomic Sci.">
        <title>Complete Genome Sequence of Clostridium clariflavum DSM 19732.</title>
        <authorList>
            <person name="Izquierdo J.A."/>
            <person name="Goodwin L."/>
            <person name="Davenport K.W."/>
            <person name="Teshima H."/>
            <person name="Bruce D."/>
            <person name="Detter C."/>
            <person name="Tapia R."/>
            <person name="Han S."/>
            <person name="Land M."/>
            <person name="Hauser L."/>
            <person name="Jeffries C.D."/>
            <person name="Han J."/>
            <person name="Pitluck S."/>
            <person name="Nolan M."/>
            <person name="Chen A."/>
            <person name="Huntemann M."/>
            <person name="Mavromatis K."/>
            <person name="Mikhailova N."/>
            <person name="Liolios K."/>
            <person name="Woyke T."/>
            <person name="Lynd L.R."/>
        </authorList>
    </citation>
    <scope>NUCLEOTIDE SEQUENCE [LARGE SCALE GENOMIC DNA]</scope>
    <source>
        <strain evidence="3">DSM 19732 / NBRC 101661 / EBR45</strain>
    </source>
</reference>
<accession>G8LTG7</accession>
<keyword evidence="1" id="KW-0732">Signal</keyword>
<protein>
    <recommendedName>
        <fullName evidence="4">Lipoprotein</fullName>
    </recommendedName>
</protein>
<dbReference type="eggNOG" id="ENOG502ZCKD">
    <property type="taxonomic scope" value="Bacteria"/>
</dbReference>
<gene>
    <name evidence="2" type="ordered locus">Clocl_2915</name>
</gene>
<feature type="signal peptide" evidence="1">
    <location>
        <begin position="1"/>
        <end position="22"/>
    </location>
</feature>